<organism evidence="9 10">
    <name type="scientific">Planotetraspora mira</name>
    <dbReference type="NCBI Taxonomy" id="58121"/>
    <lineage>
        <taxon>Bacteria</taxon>
        <taxon>Bacillati</taxon>
        <taxon>Actinomycetota</taxon>
        <taxon>Actinomycetes</taxon>
        <taxon>Streptosporangiales</taxon>
        <taxon>Streptosporangiaceae</taxon>
        <taxon>Planotetraspora</taxon>
    </lineage>
</organism>
<dbReference type="Pfam" id="PF03799">
    <property type="entry name" value="FtsQ_DivIB_C"/>
    <property type="match status" value="1"/>
</dbReference>
<evidence type="ECO:0000256" key="7">
    <source>
        <dbReference type="ARBA" id="ARBA00023306"/>
    </source>
</evidence>
<dbReference type="InterPro" id="IPR034746">
    <property type="entry name" value="POTRA"/>
</dbReference>
<dbReference type="InterPro" id="IPR013685">
    <property type="entry name" value="POTRA_FtsQ_type"/>
</dbReference>
<keyword evidence="4" id="KW-0812">Transmembrane</keyword>
<dbReference type="PANTHER" id="PTHR37820:SF1">
    <property type="entry name" value="CELL DIVISION PROTEIN FTSQ"/>
    <property type="match status" value="1"/>
</dbReference>
<comment type="subcellular location">
    <subcellularLocation>
        <location evidence="1">Membrane</location>
    </subcellularLocation>
</comment>
<keyword evidence="7" id="KW-0131">Cell cycle</keyword>
<dbReference type="InterPro" id="IPR005548">
    <property type="entry name" value="Cell_div_FtsQ/DivIB_C"/>
</dbReference>
<comment type="caution">
    <text evidence="9">The sequence shown here is derived from an EMBL/GenBank/DDBJ whole genome shotgun (WGS) entry which is preliminary data.</text>
</comment>
<evidence type="ECO:0000256" key="5">
    <source>
        <dbReference type="ARBA" id="ARBA00022989"/>
    </source>
</evidence>
<reference evidence="9 10" key="1">
    <citation type="submission" date="2021-01" db="EMBL/GenBank/DDBJ databases">
        <title>Whole genome shotgun sequence of Planotetraspora mira NBRC 15435.</title>
        <authorList>
            <person name="Komaki H."/>
            <person name="Tamura T."/>
        </authorList>
    </citation>
    <scope>NUCLEOTIDE SEQUENCE [LARGE SCALE GENOMIC DNA]</scope>
    <source>
        <strain evidence="9 10">NBRC 15435</strain>
    </source>
</reference>
<evidence type="ECO:0000256" key="2">
    <source>
        <dbReference type="ARBA" id="ARBA00022475"/>
    </source>
</evidence>
<keyword evidence="10" id="KW-1185">Reference proteome</keyword>
<keyword evidence="6" id="KW-0472">Membrane</keyword>
<gene>
    <name evidence="9" type="ORF">Pmi06nite_01580</name>
</gene>
<dbReference type="PROSITE" id="PS51779">
    <property type="entry name" value="POTRA"/>
    <property type="match status" value="1"/>
</dbReference>
<keyword evidence="3" id="KW-0132">Cell division</keyword>
<dbReference type="GO" id="GO:0005886">
    <property type="term" value="C:plasma membrane"/>
    <property type="evidence" value="ECO:0007669"/>
    <property type="project" value="TreeGrafter"/>
</dbReference>
<dbReference type="Proteomes" id="UP000650628">
    <property type="component" value="Unassembled WGS sequence"/>
</dbReference>
<evidence type="ECO:0000313" key="9">
    <source>
        <dbReference type="EMBL" id="GII26716.1"/>
    </source>
</evidence>
<protein>
    <recommendedName>
        <fullName evidence="8">POTRA domain-containing protein</fullName>
    </recommendedName>
</protein>
<dbReference type="PANTHER" id="PTHR37820">
    <property type="entry name" value="CELL DIVISION PROTEIN DIVIB"/>
    <property type="match status" value="1"/>
</dbReference>
<dbReference type="RefSeq" id="WP_239113421.1">
    <property type="nucleotide sequence ID" value="NZ_BOOO01000001.1"/>
</dbReference>
<dbReference type="Gene3D" id="3.10.20.310">
    <property type="entry name" value="membrane protein fhac"/>
    <property type="match status" value="1"/>
</dbReference>
<dbReference type="Pfam" id="PF08478">
    <property type="entry name" value="POTRA_1"/>
    <property type="match status" value="1"/>
</dbReference>
<keyword evidence="2" id="KW-1003">Cell membrane</keyword>
<dbReference type="AlphaFoldDB" id="A0A8J3TJ91"/>
<keyword evidence="5" id="KW-1133">Transmembrane helix</keyword>
<evidence type="ECO:0000256" key="1">
    <source>
        <dbReference type="ARBA" id="ARBA00004370"/>
    </source>
</evidence>
<dbReference type="InterPro" id="IPR050487">
    <property type="entry name" value="FtsQ_DivIB"/>
</dbReference>
<evidence type="ECO:0000313" key="10">
    <source>
        <dbReference type="Proteomes" id="UP000650628"/>
    </source>
</evidence>
<evidence type="ECO:0000256" key="6">
    <source>
        <dbReference type="ARBA" id="ARBA00023136"/>
    </source>
</evidence>
<evidence type="ECO:0000256" key="3">
    <source>
        <dbReference type="ARBA" id="ARBA00022618"/>
    </source>
</evidence>
<accession>A0A8J3TJ91</accession>
<dbReference type="GO" id="GO:0051301">
    <property type="term" value="P:cell division"/>
    <property type="evidence" value="ECO:0007669"/>
    <property type="project" value="UniProtKB-KW"/>
</dbReference>
<feature type="domain" description="POTRA" evidence="8">
    <location>
        <begin position="32"/>
        <end position="100"/>
    </location>
</feature>
<evidence type="ECO:0000259" key="8">
    <source>
        <dbReference type="PROSITE" id="PS51779"/>
    </source>
</evidence>
<proteinExistence type="predicted"/>
<sequence>MRLATRRTILATLLTGGVVGVATWVVFFSPVLGVRSIEVTGDVTVPADQLRQAAGVRLGTPLATVDLGLVEQRVRAVREVESARVDRAWPGTLRVAVVERTAIAVALLGPGRSAVLDRFGVILREVAVAPPRLPLLRVQRLAADDPSTRSALTVLSVLPGDVLARVSQVRAPSPKSVTLKLTDGRTVIWGDAGRAAEKGRLLTTLLTRPATSYDISSPKVVTVK</sequence>
<evidence type="ECO:0000256" key="4">
    <source>
        <dbReference type="ARBA" id="ARBA00022692"/>
    </source>
</evidence>
<dbReference type="EMBL" id="BOOO01000001">
    <property type="protein sequence ID" value="GII26716.1"/>
    <property type="molecule type" value="Genomic_DNA"/>
</dbReference>
<name>A0A8J3TJ91_9ACTN</name>